<sequence>MLMYLLLLLPKQLLTSLALRLRHNISMTQPNDEICITIEVNEKIESLGCLDTSKTVIQKVIATRWFSASQNEADTSRLNIAPVWVATTCARHNTEPQERCTQPGSKCKLLEHD</sequence>
<dbReference type="Proteomes" id="UP000756346">
    <property type="component" value="Unassembled WGS sequence"/>
</dbReference>
<evidence type="ECO:0000313" key="3">
    <source>
        <dbReference type="Proteomes" id="UP000756346"/>
    </source>
</evidence>
<feature type="signal peptide" evidence="1">
    <location>
        <begin position="1"/>
        <end position="18"/>
    </location>
</feature>
<protein>
    <recommendedName>
        <fullName evidence="4">Secreted protein</fullName>
    </recommendedName>
</protein>
<organism evidence="2 3">
    <name type="scientific">Microdochium trichocladiopsis</name>
    <dbReference type="NCBI Taxonomy" id="1682393"/>
    <lineage>
        <taxon>Eukaryota</taxon>
        <taxon>Fungi</taxon>
        <taxon>Dikarya</taxon>
        <taxon>Ascomycota</taxon>
        <taxon>Pezizomycotina</taxon>
        <taxon>Sordariomycetes</taxon>
        <taxon>Xylariomycetidae</taxon>
        <taxon>Xylariales</taxon>
        <taxon>Microdochiaceae</taxon>
        <taxon>Microdochium</taxon>
    </lineage>
</organism>
<evidence type="ECO:0000256" key="1">
    <source>
        <dbReference type="SAM" id="SignalP"/>
    </source>
</evidence>
<dbReference type="GeneID" id="70184950"/>
<evidence type="ECO:0000313" key="2">
    <source>
        <dbReference type="EMBL" id="KAH7021642.1"/>
    </source>
</evidence>
<reference evidence="2" key="1">
    <citation type="journal article" date="2021" name="Nat. Commun.">
        <title>Genetic determinants of endophytism in the Arabidopsis root mycobiome.</title>
        <authorList>
            <person name="Mesny F."/>
            <person name="Miyauchi S."/>
            <person name="Thiergart T."/>
            <person name="Pickel B."/>
            <person name="Atanasova L."/>
            <person name="Karlsson M."/>
            <person name="Huettel B."/>
            <person name="Barry K.W."/>
            <person name="Haridas S."/>
            <person name="Chen C."/>
            <person name="Bauer D."/>
            <person name="Andreopoulos W."/>
            <person name="Pangilinan J."/>
            <person name="LaButti K."/>
            <person name="Riley R."/>
            <person name="Lipzen A."/>
            <person name="Clum A."/>
            <person name="Drula E."/>
            <person name="Henrissat B."/>
            <person name="Kohler A."/>
            <person name="Grigoriev I.V."/>
            <person name="Martin F.M."/>
            <person name="Hacquard S."/>
        </authorList>
    </citation>
    <scope>NUCLEOTIDE SEQUENCE</scope>
    <source>
        <strain evidence="2">MPI-CAGE-CH-0230</strain>
    </source>
</reference>
<dbReference type="RefSeq" id="XP_046007843.1">
    <property type="nucleotide sequence ID" value="XM_046155404.1"/>
</dbReference>
<evidence type="ECO:0008006" key="4">
    <source>
        <dbReference type="Google" id="ProtNLM"/>
    </source>
</evidence>
<proteinExistence type="predicted"/>
<gene>
    <name evidence="2" type="ORF">B0I36DRAFT_334995</name>
</gene>
<keyword evidence="3" id="KW-1185">Reference proteome</keyword>
<feature type="chain" id="PRO_5040345966" description="Secreted protein" evidence="1">
    <location>
        <begin position="19"/>
        <end position="113"/>
    </location>
</feature>
<keyword evidence="1" id="KW-0732">Signal</keyword>
<feature type="non-terminal residue" evidence="2">
    <location>
        <position position="113"/>
    </location>
</feature>
<comment type="caution">
    <text evidence="2">The sequence shown here is derived from an EMBL/GenBank/DDBJ whole genome shotgun (WGS) entry which is preliminary data.</text>
</comment>
<dbReference type="AlphaFoldDB" id="A0A9P9BLE6"/>
<dbReference type="EMBL" id="JAGTJQ010000010">
    <property type="protein sequence ID" value="KAH7021642.1"/>
    <property type="molecule type" value="Genomic_DNA"/>
</dbReference>
<accession>A0A9P9BLE6</accession>
<name>A0A9P9BLE6_9PEZI</name>